<proteinExistence type="predicted"/>
<dbReference type="Proteomes" id="UP000004510">
    <property type="component" value="Unassembled WGS sequence"/>
</dbReference>
<comment type="caution">
    <text evidence="2">The sequence shown here is derived from an EMBL/GenBank/DDBJ whole genome shotgun (WGS) entry which is preliminary data.</text>
</comment>
<dbReference type="EMBL" id="ADMS01000068">
    <property type="protein sequence ID" value="EFF75551.1"/>
    <property type="molecule type" value="Genomic_DNA"/>
</dbReference>
<dbReference type="HOGENOM" id="CLU_3194790_0_0_4"/>
<evidence type="ECO:0000313" key="3">
    <source>
        <dbReference type="Proteomes" id="UP000004510"/>
    </source>
</evidence>
<keyword evidence="1" id="KW-1133">Transmembrane helix</keyword>
<evidence type="ECO:0000313" key="2">
    <source>
        <dbReference type="EMBL" id="EFF75551.1"/>
    </source>
</evidence>
<name>D4XCA7_9BURK</name>
<protein>
    <submittedName>
        <fullName evidence="2">Uncharacterized protein</fullName>
    </submittedName>
</protein>
<organism evidence="2 3">
    <name type="scientific">Achromobacter piechaudii ATCC 43553</name>
    <dbReference type="NCBI Taxonomy" id="742159"/>
    <lineage>
        <taxon>Bacteria</taxon>
        <taxon>Pseudomonadati</taxon>
        <taxon>Pseudomonadota</taxon>
        <taxon>Betaproteobacteria</taxon>
        <taxon>Burkholderiales</taxon>
        <taxon>Alcaligenaceae</taxon>
        <taxon>Achromobacter</taxon>
    </lineage>
</organism>
<keyword evidence="1" id="KW-0472">Membrane</keyword>
<accession>D4XCA7</accession>
<reference evidence="3" key="1">
    <citation type="submission" date="2010-03" db="EMBL/GenBank/DDBJ databases">
        <title>Complete sequence of Mobiluncus curtisii ATCC 43063.</title>
        <authorList>
            <person name="Muzny D."/>
            <person name="Qin X."/>
            <person name="Deng J."/>
            <person name="Jiang H."/>
            <person name="Liu Y."/>
            <person name="Qu J."/>
            <person name="Song X.-Z."/>
            <person name="Zhang L."/>
            <person name="Thornton R."/>
            <person name="Coyle M."/>
            <person name="Francisco L."/>
            <person name="Jackson L."/>
            <person name="Javaid M."/>
            <person name="Korchina V."/>
            <person name="Kovar C."/>
            <person name="Mata R."/>
            <person name="Mathew T."/>
            <person name="Ngo R."/>
            <person name="Nguyen L."/>
            <person name="Nguyen N."/>
            <person name="Okwuonu G."/>
            <person name="Ongeri F."/>
            <person name="Pham C."/>
            <person name="Simmons D."/>
            <person name="Wilczek-Boney K."/>
            <person name="Hale W."/>
            <person name="Jakkamsetti A."/>
            <person name="Pham P."/>
            <person name="Ruth R."/>
            <person name="San Lucas F."/>
            <person name="Warren J."/>
            <person name="Zhang J."/>
            <person name="Zhao Z."/>
            <person name="Zhou C."/>
            <person name="Zhu D."/>
            <person name="Lee S."/>
            <person name="Bess C."/>
            <person name="Blankenburg K."/>
            <person name="Forbes L."/>
            <person name="Fu Q."/>
            <person name="Gubbala S."/>
            <person name="Hirani K."/>
            <person name="Jayaseelan J.C."/>
            <person name="Lara F."/>
            <person name="Munidasa M."/>
            <person name="Palculict T."/>
            <person name="Patil S."/>
            <person name="Pu L.-L."/>
            <person name="Saada N."/>
            <person name="Tang L."/>
            <person name="Weissenberger G."/>
            <person name="Zhu Y."/>
            <person name="Hemphill L."/>
            <person name="Shang Y."/>
            <person name="Youmans B."/>
            <person name="Ayvaz T."/>
            <person name="Ross M."/>
            <person name="Santibanez J."/>
            <person name="Aqrawi P."/>
            <person name="Gross S."/>
            <person name="Joshi V."/>
            <person name="Fowler G."/>
            <person name="Nazareth L."/>
            <person name="Reid J."/>
            <person name="Worley K."/>
            <person name="Petrosino J."/>
            <person name="Highlander S."/>
            <person name="Gibbs R."/>
            <person name="Gibbs R."/>
        </authorList>
    </citation>
    <scope>NUCLEOTIDE SEQUENCE [LARGE SCALE GENOMIC DNA]</scope>
    <source>
        <strain evidence="3">ATCC 43553</strain>
    </source>
</reference>
<dbReference type="AlphaFoldDB" id="D4XCA7"/>
<sequence length="45" mass="5154">MLAITIINKRLFFMFVTPYLAPGVAYALGALVRIRPYRMALVRLL</sequence>
<gene>
    <name evidence="2" type="ORF">HMPREF0004_3104</name>
</gene>
<evidence type="ECO:0000256" key="1">
    <source>
        <dbReference type="SAM" id="Phobius"/>
    </source>
</evidence>
<feature type="transmembrane region" description="Helical" evidence="1">
    <location>
        <begin position="12"/>
        <end position="34"/>
    </location>
</feature>
<keyword evidence="1" id="KW-0812">Transmembrane</keyword>